<dbReference type="AlphaFoldDB" id="A0ABD1UUT7"/>
<sequence>MEDLLEANIACSICVASALMKSHNGLKEYKKKMAGETAKMTEFRAAMDGMMATTESAKVAYQKMSQDLADAKENIAILTKKLDNALNAQAITSTAFEKANEEKKALHEEASTRSSEVERLKGESSCRQSEISSLQANLEASAEVRSEAKGAYVNLLAEKKILEEKLASVEFEFTANFHNTEAYASFSAFFASVGQ</sequence>
<keyword evidence="1" id="KW-0175">Coiled coil</keyword>
<name>A0ABD1UUT7_9LAMI</name>
<accession>A0ABD1UUT7</accession>
<feature type="coiled-coil region" evidence="1">
    <location>
        <begin position="145"/>
        <end position="172"/>
    </location>
</feature>
<comment type="caution">
    <text evidence="2">The sequence shown here is derived from an EMBL/GenBank/DDBJ whole genome shotgun (WGS) entry which is preliminary data.</text>
</comment>
<feature type="coiled-coil region" evidence="1">
    <location>
        <begin position="54"/>
        <end position="88"/>
    </location>
</feature>
<evidence type="ECO:0000256" key="1">
    <source>
        <dbReference type="SAM" id="Coils"/>
    </source>
</evidence>
<organism evidence="2 3">
    <name type="scientific">Forsythia ovata</name>
    <dbReference type="NCBI Taxonomy" id="205694"/>
    <lineage>
        <taxon>Eukaryota</taxon>
        <taxon>Viridiplantae</taxon>
        <taxon>Streptophyta</taxon>
        <taxon>Embryophyta</taxon>
        <taxon>Tracheophyta</taxon>
        <taxon>Spermatophyta</taxon>
        <taxon>Magnoliopsida</taxon>
        <taxon>eudicotyledons</taxon>
        <taxon>Gunneridae</taxon>
        <taxon>Pentapetalae</taxon>
        <taxon>asterids</taxon>
        <taxon>lamiids</taxon>
        <taxon>Lamiales</taxon>
        <taxon>Oleaceae</taxon>
        <taxon>Forsythieae</taxon>
        <taxon>Forsythia</taxon>
    </lineage>
</organism>
<protein>
    <submittedName>
        <fullName evidence="2">Uncharacterized protein</fullName>
    </submittedName>
</protein>
<dbReference type="Proteomes" id="UP001604277">
    <property type="component" value="Unassembled WGS sequence"/>
</dbReference>
<reference evidence="3" key="1">
    <citation type="submission" date="2024-07" db="EMBL/GenBank/DDBJ databases">
        <title>Two chromosome-level genome assemblies of Korean endemic species Abeliophyllum distichum and Forsythia ovata (Oleaceae).</title>
        <authorList>
            <person name="Jang H."/>
        </authorList>
    </citation>
    <scope>NUCLEOTIDE SEQUENCE [LARGE SCALE GENOMIC DNA]</scope>
</reference>
<keyword evidence="3" id="KW-1185">Reference proteome</keyword>
<dbReference type="EMBL" id="JBFOLJ010000006">
    <property type="protein sequence ID" value="KAL2528826.1"/>
    <property type="molecule type" value="Genomic_DNA"/>
</dbReference>
<gene>
    <name evidence="2" type="ORF">Fot_21427</name>
</gene>
<evidence type="ECO:0000313" key="2">
    <source>
        <dbReference type="EMBL" id="KAL2528826.1"/>
    </source>
</evidence>
<dbReference type="Gene3D" id="1.10.287.1490">
    <property type="match status" value="1"/>
</dbReference>
<proteinExistence type="predicted"/>
<evidence type="ECO:0000313" key="3">
    <source>
        <dbReference type="Proteomes" id="UP001604277"/>
    </source>
</evidence>